<keyword evidence="3" id="KW-1185">Reference proteome</keyword>
<proteinExistence type="predicted"/>
<keyword evidence="1" id="KW-0812">Transmembrane</keyword>
<evidence type="ECO:0000313" key="3">
    <source>
        <dbReference type="Proteomes" id="UP000277928"/>
    </source>
</evidence>
<evidence type="ECO:0000256" key="1">
    <source>
        <dbReference type="SAM" id="Phobius"/>
    </source>
</evidence>
<evidence type="ECO:0000313" key="2">
    <source>
        <dbReference type="EMBL" id="VDK83823.1"/>
    </source>
</evidence>
<dbReference type="EMBL" id="UYRX01000557">
    <property type="protein sequence ID" value="VDK83823.1"/>
    <property type="molecule type" value="Genomic_DNA"/>
</dbReference>
<dbReference type="AlphaFoldDB" id="A0A3P6TKT7"/>
<gene>
    <name evidence="2" type="ORF">NLS_LOCUS6378</name>
</gene>
<keyword evidence="1" id="KW-0472">Membrane</keyword>
<dbReference type="OrthoDB" id="5877264at2759"/>
<dbReference type="STRING" id="42156.A0A3P6TKT7"/>
<sequence>MATIALKSVEKVRSRSKSRISGSRKPLSRSILKFAVEKGRPDVARVKLLLCNNSKHEMEWALKCADNTVTADPMIFGRIKKCASSAVNLMWQRPKTVSRWTDAPQPKMQLFMRLIKSGTEVASAFTKFKAMINPGAECTMTNLPIHEVTFKSEAISQQRATDRSTFSSSSINGAATDRRGFFNDPNTLVWLIAFLFCFLGAVIFQSLSNDDQPFDRHGSDQ</sequence>
<organism evidence="2 3">
    <name type="scientific">Litomosoides sigmodontis</name>
    <name type="common">Filarial nematode worm</name>
    <dbReference type="NCBI Taxonomy" id="42156"/>
    <lineage>
        <taxon>Eukaryota</taxon>
        <taxon>Metazoa</taxon>
        <taxon>Ecdysozoa</taxon>
        <taxon>Nematoda</taxon>
        <taxon>Chromadorea</taxon>
        <taxon>Rhabditida</taxon>
        <taxon>Spirurina</taxon>
        <taxon>Spiruromorpha</taxon>
        <taxon>Filarioidea</taxon>
        <taxon>Onchocercidae</taxon>
        <taxon>Litomosoides</taxon>
    </lineage>
</organism>
<dbReference type="OMA" id="NLMWQRP"/>
<reference evidence="2 3" key="1">
    <citation type="submission" date="2018-08" db="EMBL/GenBank/DDBJ databases">
        <authorList>
            <person name="Laetsch R D."/>
            <person name="Stevens L."/>
            <person name="Kumar S."/>
            <person name="Blaxter L. M."/>
        </authorList>
    </citation>
    <scope>NUCLEOTIDE SEQUENCE [LARGE SCALE GENOMIC DNA]</scope>
</reference>
<dbReference type="Proteomes" id="UP000277928">
    <property type="component" value="Unassembled WGS sequence"/>
</dbReference>
<protein>
    <submittedName>
        <fullName evidence="2">Uncharacterized protein</fullName>
    </submittedName>
</protein>
<accession>A0A3P6TKT7</accession>
<feature type="transmembrane region" description="Helical" evidence="1">
    <location>
        <begin position="188"/>
        <end position="207"/>
    </location>
</feature>
<keyword evidence="1" id="KW-1133">Transmembrane helix</keyword>
<name>A0A3P6TKT7_LITSI</name>